<sequence>MAAAIFPDNTVLVNFAAIKRLDLLESWLRGRGRWTRAVADEARMSSGYWPALNGLHDSGWLGEPIEIEGDEAVSTVERLRRQVFGGTASEPKKHLGESQTCYLIGSVDQWHGSWWISDDRDTVDFARRRGFVTLETIDVFRHVVTDGDLTTIQAYDLMVEMGDLRDGLRIPKGPEDLS</sequence>
<comment type="caution">
    <text evidence="1">The sequence shown here is derived from an EMBL/GenBank/DDBJ whole genome shotgun (WGS) entry which is preliminary data.</text>
</comment>
<proteinExistence type="predicted"/>
<evidence type="ECO:0000313" key="2">
    <source>
        <dbReference type="Proteomes" id="UP000563898"/>
    </source>
</evidence>
<dbReference type="RefSeq" id="WP_006372054.1">
    <property type="nucleotide sequence ID" value="NZ_CP073075.1"/>
</dbReference>
<reference evidence="1 2" key="1">
    <citation type="submission" date="2020-04" db="EMBL/GenBank/DDBJ databases">
        <title>MicrobeNet Type strains.</title>
        <authorList>
            <person name="Nicholson A.C."/>
        </authorList>
    </citation>
    <scope>NUCLEOTIDE SEQUENCE [LARGE SCALE GENOMIC DNA]</scope>
    <source>
        <strain evidence="1 2">ATCC BAA-14</strain>
    </source>
</reference>
<evidence type="ECO:0008006" key="3">
    <source>
        <dbReference type="Google" id="ProtNLM"/>
    </source>
</evidence>
<evidence type="ECO:0000313" key="1">
    <source>
        <dbReference type="EMBL" id="NKY04994.1"/>
    </source>
</evidence>
<gene>
    <name evidence="1" type="ORF">HGA05_25880</name>
</gene>
<dbReference type="AlphaFoldDB" id="A0A846WTP3"/>
<organism evidence="1 2">
    <name type="scientific">Gordonia polyisoprenivorans</name>
    <dbReference type="NCBI Taxonomy" id="84595"/>
    <lineage>
        <taxon>Bacteria</taxon>
        <taxon>Bacillati</taxon>
        <taxon>Actinomycetota</taxon>
        <taxon>Actinomycetes</taxon>
        <taxon>Mycobacteriales</taxon>
        <taxon>Gordoniaceae</taxon>
        <taxon>Gordonia</taxon>
    </lineage>
</organism>
<dbReference type="EMBL" id="JAAXPC010000026">
    <property type="protein sequence ID" value="NKY04994.1"/>
    <property type="molecule type" value="Genomic_DNA"/>
</dbReference>
<dbReference type="Proteomes" id="UP000563898">
    <property type="component" value="Unassembled WGS sequence"/>
</dbReference>
<protein>
    <recommendedName>
        <fullName evidence="3">PIN domain-containing protein</fullName>
    </recommendedName>
</protein>
<accession>A0A846WTP3</accession>
<name>A0A846WTP3_9ACTN</name>